<evidence type="ECO:0000313" key="5">
    <source>
        <dbReference type="Proteomes" id="UP000078544"/>
    </source>
</evidence>
<evidence type="ECO:0000256" key="1">
    <source>
        <dbReference type="SAM" id="MobiDB-lite"/>
    </source>
</evidence>
<dbReference type="STRING" id="1081109.A0A168ATR7"/>
<protein>
    <recommendedName>
        <fullName evidence="6">Extracellular membrane protein, CFEM domain protein</fullName>
    </recommendedName>
</protein>
<keyword evidence="2" id="KW-1133">Transmembrane helix</keyword>
<dbReference type="AlphaFoldDB" id="A0A168ATR7"/>
<name>A0A168ATR7_9HYPO</name>
<evidence type="ECO:0008006" key="6">
    <source>
        <dbReference type="Google" id="ProtNLM"/>
    </source>
</evidence>
<feature type="chain" id="PRO_5007895423" description="Extracellular membrane protein, CFEM domain protein" evidence="3">
    <location>
        <begin position="23"/>
        <end position="322"/>
    </location>
</feature>
<dbReference type="Proteomes" id="UP000078544">
    <property type="component" value="Unassembled WGS sequence"/>
</dbReference>
<keyword evidence="2" id="KW-0812">Transmembrane</keyword>
<accession>A0A168ATR7</accession>
<keyword evidence="3" id="KW-0732">Signal</keyword>
<comment type="caution">
    <text evidence="4">The sequence shown here is derived from an EMBL/GenBank/DDBJ whole genome shotgun (WGS) entry which is preliminary data.</text>
</comment>
<sequence>MGKFLLIVVSLVAALHTVAVYGQESAPAAIRHLRAIDYLANSSKKGRCTNEIRNKFSTLGCPDASAAPCFCKNPTFSSAILECSVGRGATADQIADSLRSGFCLNQELAKAGNSAAPSTPAAASSTSPTSTSAAAATSPASSSTAQTPSSTSIASQTVLTTSSTSLRPTTSSSAITSPSTASSSSAAPTSTSASSTTSSGPTTTSNVAASATTSSAAGATKPNGLSQAAVAGIGIGIGAAVIAVAGIVICMLLRGRRNNRHRNPDQMEISKPLPGSGRMYATREDQYRGGRDASMEKYGHEIEMTSHRYEDMIPRTQPRTMV</sequence>
<evidence type="ECO:0000256" key="2">
    <source>
        <dbReference type="SAM" id="Phobius"/>
    </source>
</evidence>
<feature type="signal peptide" evidence="3">
    <location>
        <begin position="1"/>
        <end position="22"/>
    </location>
</feature>
<feature type="region of interest" description="Disordered" evidence="1">
    <location>
        <begin position="114"/>
        <end position="207"/>
    </location>
</feature>
<proteinExistence type="predicted"/>
<keyword evidence="5" id="KW-1185">Reference proteome</keyword>
<reference evidence="4 5" key="1">
    <citation type="journal article" date="2016" name="Genome Biol. Evol.">
        <title>Divergent and convergent evolution of fungal pathogenicity.</title>
        <authorList>
            <person name="Shang Y."/>
            <person name="Xiao G."/>
            <person name="Zheng P."/>
            <person name="Cen K."/>
            <person name="Zhan S."/>
            <person name="Wang C."/>
        </authorList>
    </citation>
    <scope>NUCLEOTIDE SEQUENCE [LARGE SCALE GENOMIC DNA]</scope>
    <source>
        <strain evidence="4 5">RCEF 2490</strain>
    </source>
</reference>
<gene>
    <name evidence="4" type="ORF">AAL_05308</name>
</gene>
<feature type="transmembrane region" description="Helical" evidence="2">
    <location>
        <begin position="229"/>
        <end position="253"/>
    </location>
</feature>
<evidence type="ECO:0000313" key="4">
    <source>
        <dbReference type="EMBL" id="KZZ94341.1"/>
    </source>
</evidence>
<dbReference type="EMBL" id="AZGY01000011">
    <property type="protein sequence ID" value="KZZ94341.1"/>
    <property type="molecule type" value="Genomic_DNA"/>
</dbReference>
<organism evidence="4 5">
    <name type="scientific">Moelleriella libera RCEF 2490</name>
    <dbReference type="NCBI Taxonomy" id="1081109"/>
    <lineage>
        <taxon>Eukaryota</taxon>
        <taxon>Fungi</taxon>
        <taxon>Dikarya</taxon>
        <taxon>Ascomycota</taxon>
        <taxon>Pezizomycotina</taxon>
        <taxon>Sordariomycetes</taxon>
        <taxon>Hypocreomycetidae</taxon>
        <taxon>Hypocreales</taxon>
        <taxon>Clavicipitaceae</taxon>
        <taxon>Moelleriella</taxon>
    </lineage>
</organism>
<keyword evidence="2" id="KW-0472">Membrane</keyword>
<dbReference type="OrthoDB" id="4778251at2759"/>
<evidence type="ECO:0000256" key="3">
    <source>
        <dbReference type="SAM" id="SignalP"/>
    </source>
</evidence>